<organism evidence="1 2">
    <name type="scientific">Astrephomene gubernaculifera</name>
    <dbReference type="NCBI Taxonomy" id="47775"/>
    <lineage>
        <taxon>Eukaryota</taxon>
        <taxon>Viridiplantae</taxon>
        <taxon>Chlorophyta</taxon>
        <taxon>core chlorophytes</taxon>
        <taxon>Chlorophyceae</taxon>
        <taxon>CS clade</taxon>
        <taxon>Chlamydomonadales</taxon>
        <taxon>Astrephomenaceae</taxon>
        <taxon>Astrephomene</taxon>
    </lineage>
</organism>
<dbReference type="Gene3D" id="3.40.1740.10">
    <property type="entry name" value="VC0467-like"/>
    <property type="match status" value="1"/>
</dbReference>
<reference evidence="1 2" key="1">
    <citation type="journal article" date="2021" name="Sci. Rep.">
        <title>Genome sequencing of the multicellular alga Astrephomene provides insights into convergent evolution of germ-soma differentiation.</title>
        <authorList>
            <person name="Yamashita S."/>
            <person name="Yamamoto K."/>
            <person name="Matsuzaki R."/>
            <person name="Suzuki S."/>
            <person name="Yamaguchi H."/>
            <person name="Hirooka S."/>
            <person name="Minakuchi Y."/>
            <person name="Miyagishima S."/>
            <person name="Kawachi M."/>
            <person name="Toyoda A."/>
            <person name="Nozaki H."/>
        </authorList>
    </citation>
    <scope>NUCLEOTIDE SEQUENCE [LARGE SCALE GENOMIC DNA]</scope>
    <source>
        <strain evidence="1 2">NIES-4017</strain>
    </source>
</reference>
<keyword evidence="2" id="KW-1185">Reference proteome</keyword>
<dbReference type="Proteomes" id="UP001054857">
    <property type="component" value="Unassembled WGS sequence"/>
</dbReference>
<evidence type="ECO:0000313" key="1">
    <source>
        <dbReference type="EMBL" id="GFR40718.1"/>
    </source>
</evidence>
<dbReference type="Pfam" id="PF02622">
    <property type="entry name" value="DUF179"/>
    <property type="match status" value="1"/>
</dbReference>
<accession>A0AAD3DHE3</accession>
<dbReference type="AlphaFoldDB" id="A0AAD3DHE3"/>
<protein>
    <submittedName>
        <fullName evidence="1">Uncharacterized protein</fullName>
    </submittedName>
</protein>
<dbReference type="InterPro" id="IPR003774">
    <property type="entry name" value="AlgH-like"/>
</dbReference>
<dbReference type="PANTHER" id="PTHR31984">
    <property type="entry name" value="TRANSPORTER, PUTATIVE (DUF179)-RELATED"/>
    <property type="match status" value="1"/>
</dbReference>
<proteinExistence type="predicted"/>
<gene>
    <name evidence="1" type="ORF">Agub_g1325</name>
</gene>
<dbReference type="EMBL" id="BMAR01000001">
    <property type="protein sequence ID" value="GFR40718.1"/>
    <property type="molecule type" value="Genomic_DNA"/>
</dbReference>
<comment type="caution">
    <text evidence="1">The sequence shown here is derived from an EMBL/GenBank/DDBJ whole genome shotgun (WGS) entry which is preliminary data.</text>
</comment>
<dbReference type="PANTHER" id="PTHR31984:SF17">
    <property type="entry name" value="TRANSCRIPTIONAL REGULATOR"/>
    <property type="match status" value="1"/>
</dbReference>
<name>A0AAD3DHE3_9CHLO</name>
<evidence type="ECO:0000313" key="2">
    <source>
        <dbReference type="Proteomes" id="UP001054857"/>
    </source>
</evidence>
<sequence length="419" mass="45610">MGGERRIIPGEIGEEASSVYGPVRFQGVQLIITTDNLTVIGRQIASFIPVRSKFIVAHTQFIVDSSTPEQPACQPLKVIRTQPQTCTCSTYQHALATILAKFEFLNAWPSPRGGSEALGKGSKGQIFSKFQYGEAAVRVIRLSANLEGPGRRIGKLRRNRTWRITCLSPSTLGAGNRSSSSSIPDALPYLGSESDWREFRAQLVSQARGLPSAAAAAGEEWAHAVPRPERGALLLAHPQLFQTSQTYFHRAAILVMEHGPQGSYGLILNRPSPLLLRDVQLSRPQPQFGECRVYMGGDVGQGEVQILHPHGHLSGAVEVVKGVYAGGMEAARQAVDAGSVQAGDFRWFNAYAGWAPGQLEAECRRGVWFPAAASPRLLLEPVAPGQGAAYWHRVMQMMGGHHETLSRVVQKHEQRADTP</sequence>
<dbReference type="SUPFAM" id="SSF143456">
    <property type="entry name" value="VC0467-like"/>
    <property type="match status" value="1"/>
</dbReference>